<dbReference type="Proteomes" id="UP001642409">
    <property type="component" value="Unassembled WGS sequence"/>
</dbReference>
<protein>
    <submittedName>
        <fullName evidence="2">Hypothetical_protein</fullName>
    </submittedName>
</protein>
<dbReference type="EMBL" id="CAXDID020000247">
    <property type="protein sequence ID" value="CAL6063610.1"/>
    <property type="molecule type" value="Genomic_DNA"/>
</dbReference>
<reference evidence="1" key="1">
    <citation type="submission" date="2023-06" db="EMBL/GenBank/DDBJ databases">
        <authorList>
            <person name="Kurt Z."/>
        </authorList>
    </citation>
    <scope>NUCLEOTIDE SEQUENCE</scope>
</reference>
<proteinExistence type="predicted"/>
<dbReference type="AlphaFoldDB" id="A0AA86UQK9"/>
<evidence type="ECO:0000313" key="1">
    <source>
        <dbReference type="EMBL" id="CAI9947188.1"/>
    </source>
</evidence>
<evidence type="ECO:0000313" key="2">
    <source>
        <dbReference type="EMBL" id="CAL6063610.1"/>
    </source>
</evidence>
<organism evidence="1">
    <name type="scientific">Hexamita inflata</name>
    <dbReference type="NCBI Taxonomy" id="28002"/>
    <lineage>
        <taxon>Eukaryota</taxon>
        <taxon>Metamonada</taxon>
        <taxon>Diplomonadida</taxon>
        <taxon>Hexamitidae</taxon>
        <taxon>Hexamitinae</taxon>
        <taxon>Hexamita</taxon>
    </lineage>
</organism>
<evidence type="ECO:0000313" key="3">
    <source>
        <dbReference type="Proteomes" id="UP001642409"/>
    </source>
</evidence>
<sequence length="137" mass="16249">MGHFIYKCGVEDCFIQLRKQHYRIFSVTFRSIEKSYILQKSAYKRGPAPFIRGLTNDSRTPYINEPSLTKYLHKQLIFMIILVVFNNIMIQKDNSEVRFVIYKRLGAFLEGYPSIIRKLFAILRRSFLMKSSFSYQA</sequence>
<reference evidence="2 3" key="2">
    <citation type="submission" date="2024-07" db="EMBL/GenBank/DDBJ databases">
        <authorList>
            <person name="Akdeniz Z."/>
        </authorList>
    </citation>
    <scope>NUCLEOTIDE SEQUENCE [LARGE SCALE GENOMIC DNA]</scope>
</reference>
<comment type="caution">
    <text evidence="1">The sequence shown here is derived from an EMBL/GenBank/DDBJ whole genome shotgun (WGS) entry which is preliminary data.</text>
</comment>
<name>A0AA86UQK9_9EUKA</name>
<accession>A0AA86UQK9</accession>
<keyword evidence="3" id="KW-1185">Reference proteome</keyword>
<dbReference type="EMBL" id="CATOUU010000774">
    <property type="protein sequence ID" value="CAI9947188.1"/>
    <property type="molecule type" value="Genomic_DNA"/>
</dbReference>
<gene>
    <name evidence="1" type="ORF">HINF_LOCUS34833</name>
    <name evidence="2" type="ORF">HINF_LOCUS50954</name>
</gene>